<protein>
    <submittedName>
        <fullName evidence="5">Uncharacterized protein</fullName>
    </submittedName>
</protein>
<feature type="domain" description="Outer membrane cytochrome MtrC/MtrF-like" evidence="4">
    <location>
        <begin position="224"/>
        <end position="390"/>
    </location>
</feature>
<sequence length="760" mass="80824">MTSFGRISIMACLLALLVACGGSGGGDRATGVEPGPTPPGGPVAPPEPDLPQASPTPYAEAEALFPFITAVDIPDDGRPLVDFQLSDAANTAITDLSSADVRFIIARLAPVPEGNLTGNWQSYINRIEQPGVGPGTESRLQATTESNGVFTNNGDGTYRYQFATSITDLPQDILAQANSEGLDLAYQPELTHRVAIQFSNGREPANPDYDWVPASGATENIFRRDIAATPNCNRCHDQLALHGGGRVEINYCVTCHNPGSTDANSGNSVDMKVMIHKIHRGADLPSVQAGGEYVIYGFRDSKHDYSDVNYPQDIRRCVNCHAGTATGADRDDLVLTAQGDNWAQYPSIAACGSCHDDLDFSRHAGGQEDNSRCASCHAEDGRAGSIQDSHRIAFEEAREAFKAEVISVENSSPGEQATVSFRVSNPLTGEDYDLANDPVWQQSNSSLNVRVAWDTRDYHNTGNNADNASSIAANALTSALPRGDGSYSVTMPLPIPDASVGPGIPASGSGVAVIEGHPAVAIDDGGSPASIPVGDAHAFFSIDEPDGLPVPRRQAVEINKCLACHGSLVLHGNNRADNIDNCVSCHNPRNTDRETRSIARTPPTDGKQEETLDFKHIVHGIHAASIREQPLQLVGFRGFTTYVYDEQTVHYPGRLDNCLACHTDDGFSLPLAAGVLATTIDTGDDHRDPRDDTVVTAMSSACSGCHDDAVARAHMSSNGGNFATTQQAVDNGDVVEQCAVCHGEGRSQDVSVVHRVRELP</sequence>
<feature type="domain" description="Outer membrane cytochrome MtrC/MtrF-like" evidence="4">
    <location>
        <begin position="553"/>
        <end position="754"/>
    </location>
</feature>
<evidence type="ECO:0000256" key="1">
    <source>
        <dbReference type="SAM" id="MobiDB-lite"/>
    </source>
</evidence>
<feature type="signal peptide" evidence="2">
    <location>
        <begin position="1"/>
        <end position="21"/>
    </location>
</feature>
<dbReference type="InterPro" id="IPR054336">
    <property type="entry name" value="OmcA-like_N"/>
</dbReference>
<name>A0A2N5Y0I7_9GAMM</name>
<dbReference type="InterPro" id="IPR020014">
    <property type="entry name" value="Decahaem_cyt-c_OmcA/MtrC"/>
</dbReference>
<evidence type="ECO:0000256" key="2">
    <source>
        <dbReference type="SAM" id="SignalP"/>
    </source>
</evidence>
<feature type="chain" id="PRO_5014801582" evidence="2">
    <location>
        <begin position="22"/>
        <end position="760"/>
    </location>
</feature>
<keyword evidence="6" id="KW-1185">Reference proteome</keyword>
<dbReference type="Gene3D" id="1.10.720.180">
    <property type="match status" value="1"/>
</dbReference>
<evidence type="ECO:0000259" key="4">
    <source>
        <dbReference type="Pfam" id="PF22113"/>
    </source>
</evidence>
<feature type="domain" description="OmcA-like N-terminal" evidence="3">
    <location>
        <begin position="75"/>
        <end position="218"/>
    </location>
</feature>
<evidence type="ECO:0000259" key="3">
    <source>
        <dbReference type="Pfam" id="PF22112"/>
    </source>
</evidence>
<accession>A0A2N5Y0I7</accession>
<dbReference type="Pfam" id="PF22112">
    <property type="entry name" value="OmcA-like_N"/>
    <property type="match status" value="1"/>
</dbReference>
<dbReference type="SUPFAM" id="SSF48695">
    <property type="entry name" value="Multiheme cytochromes"/>
    <property type="match status" value="1"/>
</dbReference>
<keyword evidence="2" id="KW-0732">Signal</keyword>
<dbReference type="EMBL" id="PKLZ01000009">
    <property type="protein sequence ID" value="PLW81896.1"/>
    <property type="molecule type" value="Genomic_DNA"/>
</dbReference>
<reference evidence="6" key="1">
    <citation type="submission" date="2017-11" db="EMBL/GenBank/DDBJ databases">
        <title>The draft genome sequence of Chromatocurvus sp. F02.</title>
        <authorList>
            <person name="Du Z.-J."/>
            <person name="Chang Y.-Q."/>
        </authorList>
    </citation>
    <scope>NUCLEOTIDE SEQUENCE [LARGE SCALE GENOMIC DNA]</scope>
    <source>
        <strain evidence="6">F02</strain>
    </source>
</reference>
<dbReference type="InterPro" id="IPR036280">
    <property type="entry name" value="Multihaem_cyt_sf"/>
</dbReference>
<dbReference type="AlphaFoldDB" id="A0A2N5Y0I7"/>
<evidence type="ECO:0000313" key="6">
    <source>
        <dbReference type="Proteomes" id="UP000234845"/>
    </source>
</evidence>
<feature type="region of interest" description="Disordered" evidence="1">
    <location>
        <begin position="25"/>
        <end position="56"/>
    </location>
</feature>
<dbReference type="RefSeq" id="WP_101521831.1">
    <property type="nucleotide sequence ID" value="NZ_PKLZ01000009.1"/>
</dbReference>
<dbReference type="PROSITE" id="PS51257">
    <property type="entry name" value="PROKAR_LIPOPROTEIN"/>
    <property type="match status" value="1"/>
</dbReference>
<dbReference type="Proteomes" id="UP000234845">
    <property type="component" value="Unassembled WGS sequence"/>
</dbReference>
<dbReference type="NCBIfam" id="TIGR03507">
    <property type="entry name" value="decahem_SO1788"/>
    <property type="match status" value="1"/>
</dbReference>
<dbReference type="InterPro" id="IPR054337">
    <property type="entry name" value="Mtrc-MtrF-like_dom_II/IV"/>
</dbReference>
<dbReference type="OrthoDB" id="9146465at2"/>
<organism evidence="5 6">
    <name type="scientific">Kineobactrum sediminis</name>
    <dbReference type="NCBI Taxonomy" id="1905677"/>
    <lineage>
        <taxon>Bacteria</taxon>
        <taxon>Pseudomonadati</taxon>
        <taxon>Pseudomonadota</taxon>
        <taxon>Gammaproteobacteria</taxon>
        <taxon>Cellvibrionales</taxon>
        <taxon>Halieaceae</taxon>
        <taxon>Kineobactrum</taxon>
    </lineage>
</organism>
<evidence type="ECO:0000313" key="5">
    <source>
        <dbReference type="EMBL" id="PLW81896.1"/>
    </source>
</evidence>
<feature type="compositionally biased region" description="Pro residues" evidence="1">
    <location>
        <begin position="35"/>
        <end position="49"/>
    </location>
</feature>
<proteinExistence type="predicted"/>
<gene>
    <name evidence="5" type="ORF">CWI75_12365</name>
</gene>
<comment type="caution">
    <text evidence="5">The sequence shown here is derived from an EMBL/GenBank/DDBJ whole genome shotgun (WGS) entry which is preliminary data.</text>
</comment>
<dbReference type="Pfam" id="PF22113">
    <property type="entry name" value="Mtrc-MtrF_II-IV_dom"/>
    <property type="match status" value="2"/>
</dbReference>